<dbReference type="SUPFAM" id="SSF56496">
    <property type="entry name" value="Fibrinogen C-terminal domain-like"/>
    <property type="match status" value="1"/>
</dbReference>
<dbReference type="CDD" id="cd00087">
    <property type="entry name" value="FReD"/>
    <property type="match status" value="1"/>
</dbReference>
<feature type="signal peptide" evidence="3">
    <location>
        <begin position="1"/>
        <end position="21"/>
    </location>
</feature>
<protein>
    <submittedName>
        <fullName evidence="5">Uncharacterized protein, isoform A</fullName>
    </submittedName>
    <submittedName>
        <fullName evidence="6">Uncharacterized protein, isoform B</fullName>
    </submittedName>
</protein>
<dbReference type="AlphaFoldDB" id="B3MVB2"/>
<dbReference type="HOGENOM" id="CLU_038628_1_2_1"/>
<dbReference type="Pfam" id="PF00147">
    <property type="entry name" value="Fibrinogen_C"/>
    <property type="match status" value="1"/>
</dbReference>
<accession>B3MVB2</accession>
<dbReference type="InterPro" id="IPR036056">
    <property type="entry name" value="Fibrinogen-like_C"/>
</dbReference>
<dbReference type="GeneID" id="6504317"/>
<dbReference type="PROSITE" id="PS51406">
    <property type="entry name" value="FIBRINOGEN_C_2"/>
    <property type="match status" value="1"/>
</dbReference>
<evidence type="ECO:0000256" key="3">
    <source>
        <dbReference type="SAM" id="SignalP"/>
    </source>
</evidence>
<sequence length="454" mass="51644">MGPSVIVVLISLLFLTDLTVADEEPFNSTVPEEVIECSPSCFKVIKPVLDHFMQFKTSADKSQNLNEQLMDVINENKIKEENLYALIKSNDEQKNTINTLTKNNDALMKAQSSNEELIRIFKSEISQKNNEIENKETIINSLKNQINQKSEELKKAREEKDDFSKKLLSCSDNIIKNMNSLMEKEKEIQEHKEEIKRKDDLLNKKDNEILEKTDQARSKDALNEALTSQINVISQNLTETNEKFSTCDEINSCLPSGKGLFHIKLPGVSAFEAPCNGSGWMVIQRRMDGSVKFDRNWTEYRDGFGNLTGEFFLGLEKLHLITQSRQHELLIRLGKVDGSTAFEKYDDFKIGSGRDSYPLESVGRPTGDAGDSLNNNLNMKFSTFDWDNDLEEGNCAEDGGGWWFKSCGTSFLNGHFHKDGKSENEDGINWGSWHNYDWSVSLTSVEITIRPKLF</sequence>
<dbReference type="FunCoup" id="B3MVB2">
    <property type="interactions" value="8"/>
</dbReference>
<name>B3MVB2_DROAN</name>
<reference evidence="5" key="2">
    <citation type="journal article" date="2008" name="Bioinformatics">
        <title>Assembly reconciliation.</title>
        <authorList>
            <person name="Zimin A.V."/>
            <person name="Smith D.R."/>
            <person name="Sutton G."/>
            <person name="Yorke J.A."/>
        </authorList>
    </citation>
    <scope>NUCLEOTIDE SEQUENCE</scope>
    <source>
        <strain evidence="5">TSC#14024-0371.13</strain>
    </source>
</reference>
<dbReference type="STRING" id="7217.B3MVB2"/>
<reference evidence="5 7" key="1">
    <citation type="journal article" date="2007" name="Nature">
        <title>Evolution of genes and genomes on the Drosophila phylogeny.</title>
        <authorList>
            <consortium name="Drosophila 12 Genomes Consortium"/>
            <person name="Clark A.G."/>
            <person name="Eisen M.B."/>
            <person name="Smith D.R."/>
            <person name="Bergman C.M."/>
            <person name="Oliver B."/>
            <person name="Markow T.A."/>
            <person name="Kaufman T.C."/>
            <person name="Kellis M."/>
            <person name="Gelbart W."/>
            <person name="Iyer V.N."/>
            <person name="Pollard D.A."/>
            <person name="Sackton T.B."/>
            <person name="Larracuente A.M."/>
            <person name="Singh N.D."/>
            <person name="Abad J.P."/>
            <person name="Abt D.N."/>
            <person name="Adryan B."/>
            <person name="Aguade M."/>
            <person name="Akashi H."/>
            <person name="Anderson W.W."/>
            <person name="Aquadro C.F."/>
            <person name="Ardell D.H."/>
            <person name="Arguello R."/>
            <person name="Artieri C.G."/>
            <person name="Barbash D.A."/>
            <person name="Barker D."/>
            <person name="Barsanti P."/>
            <person name="Batterham P."/>
            <person name="Batzoglou S."/>
            <person name="Begun D."/>
            <person name="Bhutkar A."/>
            <person name="Blanco E."/>
            <person name="Bosak S.A."/>
            <person name="Bradley R.K."/>
            <person name="Brand A.D."/>
            <person name="Brent M.R."/>
            <person name="Brooks A.N."/>
            <person name="Brown R.H."/>
            <person name="Butlin R.K."/>
            <person name="Caggese C."/>
            <person name="Calvi B.R."/>
            <person name="Bernardo de Carvalho A."/>
            <person name="Caspi A."/>
            <person name="Castrezana S."/>
            <person name="Celniker S.E."/>
            <person name="Chang J.L."/>
            <person name="Chapple C."/>
            <person name="Chatterji S."/>
            <person name="Chinwalla A."/>
            <person name="Civetta A."/>
            <person name="Clifton S.W."/>
            <person name="Comeron J.M."/>
            <person name="Costello J.C."/>
            <person name="Coyne J.A."/>
            <person name="Daub J."/>
            <person name="David R.G."/>
            <person name="Delcher A.L."/>
            <person name="Delehaunty K."/>
            <person name="Do C.B."/>
            <person name="Ebling H."/>
            <person name="Edwards K."/>
            <person name="Eickbush T."/>
            <person name="Evans J.D."/>
            <person name="Filipski A."/>
            <person name="Findeiss S."/>
            <person name="Freyhult E."/>
            <person name="Fulton L."/>
            <person name="Fulton R."/>
            <person name="Garcia A.C."/>
            <person name="Gardiner A."/>
            <person name="Garfield D.A."/>
            <person name="Garvin B.E."/>
            <person name="Gibson G."/>
            <person name="Gilbert D."/>
            <person name="Gnerre S."/>
            <person name="Godfrey J."/>
            <person name="Good R."/>
            <person name="Gotea V."/>
            <person name="Gravely B."/>
            <person name="Greenberg A.J."/>
            <person name="Griffiths-Jones S."/>
            <person name="Gross S."/>
            <person name="Guigo R."/>
            <person name="Gustafson E.A."/>
            <person name="Haerty W."/>
            <person name="Hahn M.W."/>
            <person name="Halligan D.L."/>
            <person name="Halpern A.L."/>
            <person name="Halter G.M."/>
            <person name="Han M.V."/>
            <person name="Heger A."/>
            <person name="Hillier L."/>
            <person name="Hinrichs A.S."/>
            <person name="Holmes I."/>
            <person name="Hoskins R.A."/>
            <person name="Hubisz M.J."/>
            <person name="Hultmark D."/>
            <person name="Huntley M.A."/>
            <person name="Jaffe D.B."/>
            <person name="Jagadeeshan S."/>
            <person name="Jeck W.R."/>
            <person name="Johnson J."/>
            <person name="Jones C.D."/>
            <person name="Jordan W.C."/>
            <person name="Karpen G.H."/>
            <person name="Kataoka E."/>
            <person name="Keightley P.D."/>
            <person name="Kheradpour P."/>
            <person name="Kirkness E.F."/>
            <person name="Koerich L.B."/>
            <person name="Kristiansen K."/>
            <person name="Kudrna D."/>
            <person name="Kulathinal R.J."/>
            <person name="Kumar S."/>
            <person name="Kwok R."/>
            <person name="Lander E."/>
            <person name="Langley C.H."/>
            <person name="Lapoint R."/>
            <person name="Lazzaro B.P."/>
            <person name="Lee S.J."/>
            <person name="Levesque L."/>
            <person name="Li R."/>
            <person name="Lin C.F."/>
            <person name="Lin M.F."/>
            <person name="Lindblad-Toh K."/>
            <person name="Llopart A."/>
            <person name="Long M."/>
            <person name="Low L."/>
            <person name="Lozovsky E."/>
            <person name="Lu J."/>
            <person name="Luo M."/>
            <person name="Machado C.A."/>
            <person name="Makalowski W."/>
            <person name="Marzo M."/>
            <person name="Matsuda M."/>
            <person name="Matzkin L."/>
            <person name="McAllister B."/>
            <person name="McBride C.S."/>
            <person name="McKernan B."/>
            <person name="McKernan K."/>
            <person name="Mendez-Lago M."/>
            <person name="Minx P."/>
            <person name="Mollenhauer M.U."/>
            <person name="Montooth K."/>
            <person name="Mount S.M."/>
            <person name="Mu X."/>
            <person name="Myers E."/>
            <person name="Negre B."/>
            <person name="Newfeld S."/>
            <person name="Nielsen R."/>
            <person name="Noor M.A."/>
            <person name="O'Grady P."/>
            <person name="Pachter L."/>
            <person name="Papaceit M."/>
            <person name="Parisi M.J."/>
            <person name="Parisi M."/>
            <person name="Parts L."/>
            <person name="Pedersen J.S."/>
            <person name="Pesole G."/>
            <person name="Phillippy A.M."/>
            <person name="Ponting C.P."/>
            <person name="Pop M."/>
            <person name="Porcelli D."/>
            <person name="Powell J.R."/>
            <person name="Prohaska S."/>
            <person name="Pruitt K."/>
            <person name="Puig M."/>
            <person name="Quesneville H."/>
            <person name="Ram K.R."/>
            <person name="Rand D."/>
            <person name="Rasmussen M.D."/>
            <person name="Reed L.K."/>
            <person name="Reenan R."/>
            <person name="Reily A."/>
            <person name="Remington K.A."/>
            <person name="Rieger T.T."/>
            <person name="Ritchie M.G."/>
            <person name="Robin C."/>
            <person name="Rogers Y.H."/>
            <person name="Rohde C."/>
            <person name="Rozas J."/>
            <person name="Rubenfield M.J."/>
            <person name="Ruiz A."/>
            <person name="Russo S."/>
            <person name="Salzberg S.L."/>
            <person name="Sanchez-Gracia A."/>
            <person name="Saranga D.J."/>
            <person name="Sato H."/>
            <person name="Schaeffer S.W."/>
            <person name="Schatz M.C."/>
            <person name="Schlenke T."/>
            <person name="Schwartz R."/>
            <person name="Segarra C."/>
            <person name="Singh R.S."/>
            <person name="Sirot L."/>
            <person name="Sirota M."/>
            <person name="Sisneros N.B."/>
            <person name="Smith C.D."/>
            <person name="Smith T.F."/>
            <person name="Spieth J."/>
            <person name="Stage D.E."/>
            <person name="Stark A."/>
            <person name="Stephan W."/>
            <person name="Strausberg R.L."/>
            <person name="Strempel S."/>
            <person name="Sturgill D."/>
            <person name="Sutton G."/>
            <person name="Sutton G.G."/>
            <person name="Tao W."/>
            <person name="Teichmann S."/>
            <person name="Tobari Y.N."/>
            <person name="Tomimura Y."/>
            <person name="Tsolas J.M."/>
            <person name="Valente V.L."/>
            <person name="Venter E."/>
            <person name="Venter J.C."/>
            <person name="Vicario S."/>
            <person name="Vieira F.G."/>
            <person name="Vilella A.J."/>
            <person name="Villasante A."/>
            <person name="Walenz B."/>
            <person name="Wang J."/>
            <person name="Wasserman M."/>
            <person name="Watts T."/>
            <person name="Wilson D."/>
            <person name="Wilson R.K."/>
            <person name="Wing R.A."/>
            <person name="Wolfner M.F."/>
            <person name="Wong A."/>
            <person name="Wong G.K."/>
            <person name="Wu C.I."/>
            <person name="Wu G."/>
            <person name="Yamamoto D."/>
            <person name="Yang H.P."/>
            <person name="Yang S.P."/>
            <person name="Yorke J.A."/>
            <person name="Yoshida K."/>
            <person name="Zdobnov E."/>
            <person name="Zhang P."/>
            <person name="Zhang Y."/>
            <person name="Zimin A.V."/>
            <person name="Baldwin J."/>
            <person name="Abdouelleil A."/>
            <person name="Abdulkadir J."/>
            <person name="Abebe A."/>
            <person name="Abera B."/>
            <person name="Abreu J."/>
            <person name="Acer S.C."/>
            <person name="Aftuck L."/>
            <person name="Alexander A."/>
            <person name="An P."/>
            <person name="Anderson E."/>
            <person name="Anderson S."/>
            <person name="Arachi H."/>
            <person name="Azer M."/>
            <person name="Bachantsang P."/>
            <person name="Barry A."/>
            <person name="Bayul T."/>
            <person name="Berlin A."/>
            <person name="Bessette D."/>
            <person name="Bloom T."/>
            <person name="Blye J."/>
            <person name="Boguslavskiy L."/>
            <person name="Bonnet C."/>
            <person name="Boukhgalter B."/>
            <person name="Bourzgui I."/>
            <person name="Brown A."/>
            <person name="Cahill P."/>
            <person name="Channer S."/>
            <person name="Cheshatsang Y."/>
            <person name="Chuda L."/>
            <person name="Citroen M."/>
            <person name="Collymore A."/>
            <person name="Cooke P."/>
            <person name="Costello M."/>
            <person name="D'Aco K."/>
            <person name="Daza R."/>
            <person name="De Haan G."/>
            <person name="DeGray S."/>
            <person name="DeMaso C."/>
            <person name="Dhargay N."/>
            <person name="Dooley K."/>
            <person name="Dooley E."/>
            <person name="Doricent M."/>
            <person name="Dorje P."/>
            <person name="Dorjee K."/>
            <person name="Dupes A."/>
            <person name="Elong R."/>
            <person name="Falk J."/>
            <person name="Farina A."/>
            <person name="Faro S."/>
            <person name="Ferguson D."/>
            <person name="Fisher S."/>
            <person name="Foley C.D."/>
            <person name="Franke A."/>
            <person name="Friedrich D."/>
            <person name="Gadbois L."/>
            <person name="Gearin G."/>
            <person name="Gearin C.R."/>
            <person name="Giannoukos G."/>
            <person name="Goode T."/>
            <person name="Graham J."/>
            <person name="Grandbois E."/>
            <person name="Grewal S."/>
            <person name="Gyaltsen K."/>
            <person name="Hafez N."/>
            <person name="Hagos B."/>
            <person name="Hall J."/>
            <person name="Henson C."/>
            <person name="Hollinger A."/>
            <person name="Honan T."/>
            <person name="Huard M.D."/>
            <person name="Hughes L."/>
            <person name="Hurhula B."/>
            <person name="Husby M.E."/>
            <person name="Kamat A."/>
            <person name="Kanga B."/>
            <person name="Kashin S."/>
            <person name="Khazanovich D."/>
            <person name="Kisner P."/>
            <person name="Lance K."/>
            <person name="Lara M."/>
            <person name="Lee W."/>
            <person name="Lennon N."/>
            <person name="Letendre F."/>
            <person name="LeVine R."/>
            <person name="Lipovsky A."/>
            <person name="Liu X."/>
            <person name="Liu J."/>
            <person name="Liu S."/>
            <person name="Lokyitsang T."/>
            <person name="Lokyitsang Y."/>
            <person name="Lubonja R."/>
            <person name="Lui A."/>
            <person name="MacDonald P."/>
            <person name="Magnisalis V."/>
            <person name="Maru K."/>
            <person name="Matthews C."/>
            <person name="McCusker W."/>
            <person name="McDonough S."/>
            <person name="Mehta T."/>
            <person name="Meldrim J."/>
            <person name="Meneus L."/>
            <person name="Mihai O."/>
            <person name="Mihalev A."/>
            <person name="Mihova T."/>
            <person name="Mittelman R."/>
            <person name="Mlenga V."/>
            <person name="Montmayeur A."/>
            <person name="Mulrain L."/>
            <person name="Navidi A."/>
            <person name="Naylor J."/>
            <person name="Negash T."/>
            <person name="Nguyen T."/>
            <person name="Nguyen N."/>
            <person name="Nicol R."/>
            <person name="Norbu C."/>
            <person name="Norbu N."/>
            <person name="Novod N."/>
            <person name="O'Neill B."/>
            <person name="Osman S."/>
            <person name="Markiewicz E."/>
            <person name="Oyono O.L."/>
            <person name="Patti C."/>
            <person name="Phunkhang P."/>
            <person name="Pierre F."/>
            <person name="Priest M."/>
            <person name="Raghuraman S."/>
            <person name="Rege F."/>
            <person name="Reyes R."/>
            <person name="Rise C."/>
            <person name="Rogov P."/>
            <person name="Ross K."/>
            <person name="Ryan E."/>
            <person name="Settipalli S."/>
            <person name="Shea T."/>
            <person name="Sherpa N."/>
            <person name="Shi L."/>
            <person name="Shih D."/>
            <person name="Sparrow T."/>
            <person name="Spaulding J."/>
            <person name="Stalker J."/>
            <person name="Stange-Thomann N."/>
            <person name="Stavropoulos S."/>
            <person name="Stone C."/>
            <person name="Strader C."/>
            <person name="Tesfaye S."/>
            <person name="Thomson T."/>
            <person name="Thoulutsang Y."/>
            <person name="Thoulutsang D."/>
            <person name="Topham K."/>
            <person name="Topping I."/>
            <person name="Tsamla T."/>
            <person name="Vassiliev H."/>
            <person name="Vo A."/>
            <person name="Wangchuk T."/>
            <person name="Wangdi T."/>
            <person name="Weiand M."/>
            <person name="Wilkinson J."/>
            <person name="Wilson A."/>
            <person name="Yadav S."/>
            <person name="Young G."/>
            <person name="Yu Q."/>
            <person name="Zembek L."/>
            <person name="Zhong D."/>
            <person name="Zimmer A."/>
            <person name="Zwirko Z."/>
            <person name="Jaffe D.B."/>
            <person name="Alvarez P."/>
            <person name="Brockman W."/>
            <person name="Butler J."/>
            <person name="Chin C."/>
            <person name="Gnerre S."/>
            <person name="Grabherr M."/>
            <person name="Kleber M."/>
            <person name="Mauceli E."/>
            <person name="MacCallum I."/>
        </authorList>
    </citation>
    <scope>NUCLEOTIDE SEQUENCE [LARGE SCALE GENOMIC DNA]</scope>
    <source>
        <strain evidence="5">TSC#14024-0371.13</strain>
        <strain evidence="7">Tucson 14024-0371.13</strain>
    </source>
</reference>
<dbReference type="GO" id="GO:0005615">
    <property type="term" value="C:extracellular space"/>
    <property type="evidence" value="ECO:0007669"/>
    <property type="project" value="TreeGrafter"/>
</dbReference>
<dbReference type="InterPro" id="IPR002181">
    <property type="entry name" value="Fibrinogen_a/b/g_C_dom"/>
</dbReference>
<dbReference type="EMBL" id="CH902624">
    <property type="protein sequence ID" value="KPU74326.1"/>
    <property type="molecule type" value="Genomic_DNA"/>
</dbReference>
<dbReference type="EMBL" id="CH902624">
    <property type="protein sequence ID" value="EDV33177.2"/>
    <property type="molecule type" value="Genomic_DNA"/>
</dbReference>
<dbReference type="InterPro" id="IPR050373">
    <property type="entry name" value="Fibrinogen_C-term_domain"/>
</dbReference>
<reference evidence="5" key="3">
    <citation type="submission" date="2015-10" db="EMBL/GenBank/DDBJ databases">
        <authorList>
            <consortium name="FlyBase"/>
        </authorList>
    </citation>
    <scope>NUCLEOTIDE SEQUENCE</scope>
    <source>
        <strain evidence="5">TSC#14024-0371.13</strain>
    </source>
</reference>
<dbReference type="SMR" id="B3MVB2"/>
<feature type="chain" id="PRO_5014298569" evidence="3">
    <location>
        <begin position="22"/>
        <end position="454"/>
    </location>
</feature>
<proteinExistence type="predicted"/>
<dbReference type="SMART" id="SM00186">
    <property type="entry name" value="FBG"/>
    <property type="match status" value="1"/>
</dbReference>
<keyword evidence="2" id="KW-0175">Coiled coil</keyword>
<keyword evidence="7" id="KW-1185">Reference proteome</keyword>
<feature type="coiled-coil region" evidence="2">
    <location>
        <begin position="62"/>
        <end position="243"/>
    </location>
</feature>
<dbReference type="eggNOG" id="KOG2579">
    <property type="taxonomic scope" value="Eukaryota"/>
</dbReference>
<gene>
    <name evidence="5" type="primary">Dana\GF21645</name>
    <name evidence="5" type="synonym">dana_GLEANR_532</name>
    <name evidence="5" type="ORF">GF21645</name>
</gene>
<feature type="domain" description="Fibrinogen C-terminal" evidence="4">
    <location>
        <begin position="238"/>
        <end position="453"/>
    </location>
</feature>
<dbReference type="PANTHER" id="PTHR19143:SF327">
    <property type="entry name" value="FI21813P1-RELATED"/>
    <property type="match status" value="1"/>
</dbReference>
<evidence type="ECO:0000313" key="5">
    <source>
        <dbReference type="EMBL" id="EDV33177.2"/>
    </source>
</evidence>
<dbReference type="InterPro" id="IPR014716">
    <property type="entry name" value="Fibrinogen_a/b/g_C_1"/>
</dbReference>
<dbReference type="PANTHER" id="PTHR19143">
    <property type="entry name" value="FIBRINOGEN/TENASCIN/ANGIOPOEITIN"/>
    <property type="match status" value="1"/>
</dbReference>
<dbReference type="InterPro" id="IPR020837">
    <property type="entry name" value="Fibrinogen_CS"/>
</dbReference>
<keyword evidence="3" id="KW-0732">Signal</keyword>
<evidence type="ECO:0000256" key="1">
    <source>
        <dbReference type="ARBA" id="ARBA00023157"/>
    </source>
</evidence>
<dbReference type="Gene3D" id="3.90.215.10">
    <property type="entry name" value="Gamma Fibrinogen, chain A, domain 1"/>
    <property type="match status" value="1"/>
</dbReference>
<dbReference type="KEGG" id="dan:6504317"/>
<dbReference type="Proteomes" id="UP000007801">
    <property type="component" value="Unassembled WGS sequence"/>
</dbReference>
<evidence type="ECO:0000313" key="6">
    <source>
        <dbReference type="EMBL" id="KPU74326.1"/>
    </source>
</evidence>
<organism evidence="5 7">
    <name type="scientific">Drosophila ananassae</name>
    <name type="common">Fruit fly</name>
    <dbReference type="NCBI Taxonomy" id="7217"/>
    <lineage>
        <taxon>Eukaryota</taxon>
        <taxon>Metazoa</taxon>
        <taxon>Ecdysozoa</taxon>
        <taxon>Arthropoda</taxon>
        <taxon>Hexapoda</taxon>
        <taxon>Insecta</taxon>
        <taxon>Pterygota</taxon>
        <taxon>Neoptera</taxon>
        <taxon>Endopterygota</taxon>
        <taxon>Diptera</taxon>
        <taxon>Brachycera</taxon>
        <taxon>Muscomorpha</taxon>
        <taxon>Ephydroidea</taxon>
        <taxon>Drosophilidae</taxon>
        <taxon>Drosophila</taxon>
        <taxon>Sophophora</taxon>
    </lineage>
</organism>
<evidence type="ECO:0000313" key="7">
    <source>
        <dbReference type="Proteomes" id="UP000007801"/>
    </source>
</evidence>
<dbReference type="OrthoDB" id="6145874at2759"/>
<dbReference type="PROSITE" id="PS00514">
    <property type="entry name" value="FIBRINOGEN_C_1"/>
    <property type="match status" value="1"/>
</dbReference>
<evidence type="ECO:0000259" key="4">
    <source>
        <dbReference type="PROSITE" id="PS51406"/>
    </source>
</evidence>
<evidence type="ECO:0000256" key="2">
    <source>
        <dbReference type="SAM" id="Coils"/>
    </source>
</evidence>
<keyword evidence="1" id="KW-1015">Disulfide bond</keyword>